<accession>F3QI17</accession>
<proteinExistence type="predicted"/>
<reference evidence="1 2" key="1">
    <citation type="submission" date="2011-02" db="EMBL/GenBank/DDBJ databases">
        <authorList>
            <person name="Weinstock G."/>
            <person name="Sodergren E."/>
            <person name="Clifton S."/>
            <person name="Fulton L."/>
            <person name="Fulton B."/>
            <person name="Courtney L."/>
            <person name="Fronick C."/>
            <person name="Harrison M."/>
            <person name="Strong C."/>
            <person name="Farmer C."/>
            <person name="Delahaunty K."/>
            <person name="Markovic C."/>
            <person name="Hall O."/>
            <person name="Minx P."/>
            <person name="Tomlinson C."/>
            <person name="Mitreva M."/>
            <person name="Hou S."/>
            <person name="Chen J."/>
            <person name="Wollam A."/>
            <person name="Pepin K.H."/>
            <person name="Johnson M."/>
            <person name="Bhonagiri V."/>
            <person name="Zhang X."/>
            <person name="Suruliraj S."/>
            <person name="Warren W."/>
            <person name="Chinwalla A."/>
            <person name="Mardis E.R."/>
            <person name="Wilson R.K."/>
        </authorList>
    </citation>
    <scope>NUCLEOTIDE SEQUENCE [LARGE SCALE GENOMIC DNA]</scope>
    <source>
        <strain evidence="1 2">YIT 11859</strain>
    </source>
</reference>
<keyword evidence="2" id="KW-1185">Reference proteome</keyword>
<organism evidence="1 2">
    <name type="scientific">Parasutterella excrementihominis YIT 11859</name>
    <dbReference type="NCBI Taxonomy" id="762966"/>
    <lineage>
        <taxon>Bacteria</taxon>
        <taxon>Pseudomonadati</taxon>
        <taxon>Pseudomonadota</taxon>
        <taxon>Betaproteobacteria</taxon>
        <taxon>Burkholderiales</taxon>
        <taxon>Sutterellaceae</taxon>
        <taxon>Parasutterella</taxon>
    </lineage>
</organism>
<dbReference type="Proteomes" id="UP000005156">
    <property type="component" value="Unassembled WGS sequence"/>
</dbReference>
<dbReference type="AlphaFoldDB" id="F3QI17"/>
<sequence length="45" mass="5108">MVIPFLSSDSGHTSPHMPLSVSPRFHTFTVKFSDFFLFFAESLNT</sequence>
<protein>
    <submittedName>
        <fullName evidence="1">Uncharacterized protein</fullName>
    </submittedName>
</protein>
<evidence type="ECO:0000313" key="1">
    <source>
        <dbReference type="EMBL" id="EGG56838.1"/>
    </source>
</evidence>
<gene>
    <name evidence="1" type="ORF">HMPREF9439_00564</name>
</gene>
<dbReference type="HOGENOM" id="CLU_3203026_0_0_4"/>
<evidence type="ECO:0000313" key="2">
    <source>
        <dbReference type="Proteomes" id="UP000005156"/>
    </source>
</evidence>
<name>F3QI17_9BURK</name>
<dbReference type="EMBL" id="AFBP01000013">
    <property type="protein sequence ID" value="EGG56838.1"/>
    <property type="molecule type" value="Genomic_DNA"/>
</dbReference>
<comment type="caution">
    <text evidence="1">The sequence shown here is derived from an EMBL/GenBank/DDBJ whole genome shotgun (WGS) entry which is preliminary data.</text>
</comment>